<dbReference type="Proteomes" id="UP001336835">
    <property type="component" value="Unassembled WGS sequence"/>
</dbReference>
<proteinExistence type="predicted"/>
<name>A0ABU7IB03_9SPHI</name>
<dbReference type="RefSeq" id="WP_330108948.1">
    <property type="nucleotide sequence ID" value="NZ_JAZDQT010000003.1"/>
</dbReference>
<keyword evidence="3" id="KW-1185">Reference proteome</keyword>
<protein>
    <submittedName>
        <fullName evidence="2">Uncharacterized protein</fullName>
    </submittedName>
</protein>
<feature type="chain" id="PRO_5046434170" evidence="1">
    <location>
        <begin position="21"/>
        <end position="48"/>
    </location>
</feature>
<evidence type="ECO:0000313" key="2">
    <source>
        <dbReference type="EMBL" id="MEE1946648.1"/>
    </source>
</evidence>
<comment type="caution">
    <text evidence="2">The sequence shown here is derived from an EMBL/GenBank/DDBJ whole genome shotgun (WGS) entry which is preliminary data.</text>
</comment>
<accession>A0ABU7IB03</accession>
<reference evidence="2 3" key="1">
    <citation type="submission" date="2024-01" db="EMBL/GenBank/DDBJ databases">
        <title>Pedobacter sp. nov., isolated from fresh soil.</title>
        <authorList>
            <person name="Le N.T.T."/>
        </authorList>
    </citation>
    <scope>NUCLEOTIDE SEQUENCE [LARGE SCALE GENOMIC DNA]</scope>
    <source>
        <strain evidence="2 3">KR3-3</strain>
    </source>
</reference>
<feature type="signal peptide" evidence="1">
    <location>
        <begin position="1"/>
        <end position="20"/>
    </location>
</feature>
<evidence type="ECO:0000256" key="1">
    <source>
        <dbReference type="SAM" id="SignalP"/>
    </source>
</evidence>
<evidence type="ECO:0000313" key="3">
    <source>
        <dbReference type="Proteomes" id="UP001336835"/>
    </source>
</evidence>
<keyword evidence="1" id="KW-0732">Signal</keyword>
<gene>
    <name evidence="2" type="ORF">VRU48_16095</name>
</gene>
<dbReference type="EMBL" id="JAZDQT010000003">
    <property type="protein sequence ID" value="MEE1946648.1"/>
    <property type="molecule type" value="Genomic_DNA"/>
</dbReference>
<sequence>MKKPKLVALFLVAFSFDLKAQQAFEPAKLVNVFLGSSGDHGQMSPAAF</sequence>
<organism evidence="2 3">
    <name type="scientific">Pedobacter albus</name>
    <dbReference type="NCBI Taxonomy" id="3113905"/>
    <lineage>
        <taxon>Bacteria</taxon>
        <taxon>Pseudomonadati</taxon>
        <taxon>Bacteroidota</taxon>
        <taxon>Sphingobacteriia</taxon>
        <taxon>Sphingobacteriales</taxon>
        <taxon>Sphingobacteriaceae</taxon>
        <taxon>Pedobacter</taxon>
    </lineage>
</organism>